<feature type="domain" description="4Fe-4S ferredoxin-type" evidence="6">
    <location>
        <begin position="26"/>
        <end position="85"/>
    </location>
</feature>
<dbReference type="PROSITE" id="PS00198">
    <property type="entry name" value="4FE4S_FER_1"/>
    <property type="match status" value="2"/>
</dbReference>
<dbReference type="Pfam" id="PF13187">
    <property type="entry name" value="Fer4_9"/>
    <property type="match status" value="1"/>
</dbReference>
<evidence type="ECO:0000313" key="8">
    <source>
        <dbReference type="Proteomes" id="UP000051373"/>
    </source>
</evidence>
<keyword evidence="5" id="KW-0411">Iron-sulfur</keyword>
<dbReference type="GO" id="GO:0016491">
    <property type="term" value="F:oxidoreductase activity"/>
    <property type="evidence" value="ECO:0007669"/>
    <property type="project" value="UniProtKB-KW"/>
</dbReference>
<dbReference type="AlphaFoldDB" id="A0A0S8FRA5"/>
<comment type="caution">
    <text evidence="7">The sequence shown here is derived from an EMBL/GenBank/DDBJ whole genome shotgun (WGS) entry which is preliminary data.</text>
</comment>
<gene>
    <name evidence="7" type="ORF">AMJ83_10775</name>
</gene>
<dbReference type="InterPro" id="IPR017896">
    <property type="entry name" value="4Fe4S_Fe-S-bd"/>
</dbReference>
<evidence type="ECO:0000256" key="1">
    <source>
        <dbReference type="ARBA" id="ARBA00022485"/>
    </source>
</evidence>
<proteinExistence type="predicted"/>
<dbReference type="EMBL" id="LJUJ01000035">
    <property type="protein sequence ID" value="KPK62484.1"/>
    <property type="molecule type" value="Genomic_DNA"/>
</dbReference>
<evidence type="ECO:0000256" key="4">
    <source>
        <dbReference type="ARBA" id="ARBA00023004"/>
    </source>
</evidence>
<dbReference type="PANTHER" id="PTHR43255:SF1">
    <property type="entry name" value="IRON-SULFUR-BINDING OXIDOREDUCTASE FADF-RELATED"/>
    <property type="match status" value="1"/>
</dbReference>
<dbReference type="GO" id="GO:0046872">
    <property type="term" value="F:metal ion binding"/>
    <property type="evidence" value="ECO:0007669"/>
    <property type="project" value="UniProtKB-KW"/>
</dbReference>
<evidence type="ECO:0000259" key="6">
    <source>
        <dbReference type="Pfam" id="PF13187"/>
    </source>
</evidence>
<keyword evidence="1" id="KW-0004">4Fe-4S</keyword>
<dbReference type="GO" id="GO:0051539">
    <property type="term" value="F:4 iron, 4 sulfur cluster binding"/>
    <property type="evidence" value="ECO:0007669"/>
    <property type="project" value="UniProtKB-KW"/>
</dbReference>
<dbReference type="STRING" id="1703779.AMJ83_10775"/>
<keyword evidence="4" id="KW-0408">Iron</keyword>
<organism evidence="7 8">
    <name type="scientific">candidate division WOR_3 bacterium SM23_42</name>
    <dbReference type="NCBI Taxonomy" id="1703779"/>
    <lineage>
        <taxon>Bacteria</taxon>
        <taxon>Bacteria division WOR-3</taxon>
    </lineage>
</organism>
<dbReference type="Gene3D" id="1.10.1060.10">
    <property type="entry name" value="Alpha-helical ferredoxin"/>
    <property type="match status" value="1"/>
</dbReference>
<keyword evidence="3" id="KW-0560">Oxidoreductase</keyword>
<name>A0A0S8FRA5_UNCW3</name>
<dbReference type="GO" id="GO:0005886">
    <property type="term" value="C:plasma membrane"/>
    <property type="evidence" value="ECO:0007669"/>
    <property type="project" value="TreeGrafter"/>
</dbReference>
<dbReference type="SUPFAM" id="SSF46548">
    <property type="entry name" value="alpha-helical ferredoxin"/>
    <property type="match status" value="1"/>
</dbReference>
<evidence type="ECO:0000256" key="2">
    <source>
        <dbReference type="ARBA" id="ARBA00022723"/>
    </source>
</evidence>
<dbReference type="InterPro" id="IPR051460">
    <property type="entry name" value="HdrC_iron-sulfur_subunit"/>
</dbReference>
<dbReference type="Proteomes" id="UP000051373">
    <property type="component" value="Unassembled WGS sequence"/>
</dbReference>
<sequence>MINLKNSDPKFKWEIIKKEGGEGLLKCFGCSDCAASCPVRYFDERYNPRKIIRLTILGMRDKVLSSPFLWFCAHCHACTERCPQGIKVAELINAIKNYAVEQGYCPDGYKMQLELLQKMGRLYEVEDFDLKKRQRLGLPPIDKTIPEVAKILEQTNILKVLKK</sequence>
<evidence type="ECO:0000256" key="3">
    <source>
        <dbReference type="ARBA" id="ARBA00023002"/>
    </source>
</evidence>
<protein>
    <recommendedName>
        <fullName evidence="6">4Fe-4S ferredoxin-type domain-containing protein</fullName>
    </recommendedName>
</protein>
<keyword evidence="2" id="KW-0479">Metal-binding</keyword>
<evidence type="ECO:0000313" key="7">
    <source>
        <dbReference type="EMBL" id="KPK62484.1"/>
    </source>
</evidence>
<evidence type="ECO:0000256" key="5">
    <source>
        <dbReference type="ARBA" id="ARBA00023014"/>
    </source>
</evidence>
<dbReference type="PANTHER" id="PTHR43255">
    <property type="entry name" value="IRON-SULFUR-BINDING OXIDOREDUCTASE FADF-RELATED-RELATED"/>
    <property type="match status" value="1"/>
</dbReference>
<dbReference type="InterPro" id="IPR017900">
    <property type="entry name" value="4Fe4S_Fe_S_CS"/>
</dbReference>
<dbReference type="InterPro" id="IPR009051">
    <property type="entry name" value="Helical_ferredxn"/>
</dbReference>
<reference evidence="7 8" key="1">
    <citation type="journal article" date="2015" name="Microbiome">
        <title>Genomic resolution of linkages in carbon, nitrogen, and sulfur cycling among widespread estuary sediment bacteria.</title>
        <authorList>
            <person name="Baker B.J."/>
            <person name="Lazar C.S."/>
            <person name="Teske A.P."/>
            <person name="Dick G.J."/>
        </authorList>
    </citation>
    <scope>NUCLEOTIDE SEQUENCE [LARGE SCALE GENOMIC DNA]</scope>
    <source>
        <strain evidence="7">SM23_42</strain>
    </source>
</reference>
<accession>A0A0S8FRA5</accession>